<feature type="compositionally biased region" description="Polar residues" evidence="4">
    <location>
        <begin position="22"/>
        <end position="36"/>
    </location>
</feature>
<feature type="region of interest" description="Disordered" evidence="4">
    <location>
        <begin position="686"/>
        <end position="757"/>
    </location>
</feature>
<feature type="domain" description="SF3 helicase" evidence="5">
    <location>
        <begin position="417"/>
        <end position="568"/>
    </location>
</feature>
<evidence type="ECO:0000256" key="4">
    <source>
        <dbReference type="SAM" id="MobiDB-lite"/>
    </source>
</evidence>
<dbReference type="InterPro" id="IPR014015">
    <property type="entry name" value="Helicase_SF3_DNA-vir"/>
</dbReference>
<dbReference type="InterPro" id="IPR045455">
    <property type="entry name" value="NrS-1_pol-like_helicase"/>
</dbReference>
<keyword evidence="1" id="KW-0547">Nucleotide-binding</keyword>
<dbReference type="KEGG" id="scya:EJ357_03565"/>
<dbReference type="PROSITE" id="PS51206">
    <property type="entry name" value="SF3_HELICASE_1"/>
    <property type="match status" value="1"/>
</dbReference>
<evidence type="ECO:0000313" key="6">
    <source>
        <dbReference type="EMBL" id="AZQ32634.1"/>
    </source>
</evidence>
<keyword evidence="2" id="KW-0378">Hydrolase</keyword>
<dbReference type="Pfam" id="PF19263">
    <property type="entry name" value="DUF5906"/>
    <property type="match status" value="1"/>
</dbReference>
<proteinExistence type="predicted"/>
<dbReference type="SUPFAM" id="SSF52540">
    <property type="entry name" value="P-loop containing nucleoside triphosphate hydrolases"/>
    <property type="match status" value="1"/>
</dbReference>
<organism evidence="6 7">
    <name type="scientific">Streptomyces cyaneochromogenes</name>
    <dbReference type="NCBI Taxonomy" id="2496836"/>
    <lineage>
        <taxon>Bacteria</taxon>
        <taxon>Bacillati</taxon>
        <taxon>Actinomycetota</taxon>
        <taxon>Actinomycetes</taxon>
        <taxon>Kitasatosporales</taxon>
        <taxon>Streptomycetaceae</taxon>
        <taxon>Streptomyces</taxon>
    </lineage>
</organism>
<protein>
    <recommendedName>
        <fullName evidence="5">SF3 helicase domain-containing protein</fullName>
    </recommendedName>
</protein>
<dbReference type="InterPro" id="IPR006500">
    <property type="entry name" value="Helicase_put_C_phage/plasmid"/>
</dbReference>
<keyword evidence="7" id="KW-1185">Reference proteome</keyword>
<feature type="compositionally biased region" description="Polar residues" evidence="4">
    <location>
        <begin position="731"/>
        <end position="742"/>
    </location>
</feature>
<feature type="region of interest" description="Disordered" evidence="4">
    <location>
        <begin position="1"/>
        <end position="46"/>
    </location>
</feature>
<evidence type="ECO:0000256" key="2">
    <source>
        <dbReference type="ARBA" id="ARBA00022801"/>
    </source>
</evidence>
<reference evidence="6 7" key="1">
    <citation type="journal article" date="2019" name="Int. J. Syst. Evol. Microbiol.">
        <title>Streptomyces cyaneochromogenes sp. nov., a blue pigment-producing actinomycete from manganese-contaminated soil.</title>
        <authorList>
            <person name="Tang X."/>
            <person name="Zhao J."/>
            <person name="Li K."/>
            <person name="Chen Z."/>
            <person name="Sun Y."/>
            <person name="Gao J."/>
        </authorList>
    </citation>
    <scope>NUCLEOTIDE SEQUENCE [LARGE SCALE GENOMIC DNA]</scope>
    <source>
        <strain evidence="6 7">MK-45</strain>
    </source>
</reference>
<dbReference type="InterPro" id="IPR014818">
    <property type="entry name" value="Phage/plasmid_primase_P4_C"/>
</dbReference>
<feature type="compositionally biased region" description="Basic and acidic residues" evidence="4">
    <location>
        <begin position="717"/>
        <end position="730"/>
    </location>
</feature>
<feature type="compositionally biased region" description="Polar residues" evidence="4">
    <location>
        <begin position="703"/>
        <end position="713"/>
    </location>
</feature>
<accession>A0A3S9M0B5</accession>
<dbReference type="InterPro" id="IPR027417">
    <property type="entry name" value="P-loop_NTPase"/>
</dbReference>
<dbReference type="RefSeq" id="WP_126388510.1">
    <property type="nucleotide sequence ID" value="NZ_CP034539.1"/>
</dbReference>
<dbReference type="GO" id="GO:0005524">
    <property type="term" value="F:ATP binding"/>
    <property type="evidence" value="ECO:0007669"/>
    <property type="project" value="UniProtKB-KW"/>
</dbReference>
<sequence length="788" mass="85998">MTQAHESRGLGTPAIAEEDATTDVTGKHTQSGAGITSTGGGNSVPFTEASLTALEKSALTEDFAREHGVEPVHARGDLPEELRWAWDGPGMLFVYDDGAGRRIPQYRPDSPTRKDEHGRPLKYLFPADCGPALWRLRDPKSGNPDLMAEGTKQGLALARHAPEGYGVIITAGCWTWSGADLSWAEGREVAVFFDADLADNRDVWDAAERLQGTLADNGADEPVKFARASEARAREGIDDVLGRKAEEHRSKYIERLVKRANGKLPNKPRRRAAGFFDANGLLVKDLADTVLNQAPAALTREGVIALYKNGVYEADAEAFVSKVAVLLGNDHRSTYLESVKQSAVARLREEGRVIPEKQDEPVLNCANGMLNLITNELKPHSPDYLSAQQIPVEWHADAKCPHYEEWLKKACPGQMDDLEETLSAMLDPSRTPLRNPFLFGPTRSGKSTLLRIATGVVGAANTSAVTLHELSVNRFKAAELYGQMLNAAADLSGQDVEDLSIFKMLTGEDQVSAERKHQQPFKFTNRALFAFSANELPQVGEGHGAYFARIKPFWFGNSFAGHEDPDIERKMMAELEGILVRLVRAWQRRTVRGAYLPTLPEVQRKFETDSNRVRLFVTEELEIIPAKTGAECPGGMGLKAVHDLFDIWAGSQKVGALGRNRFGAWLKTCPGVTEVRISGARGFNVRRKRETTPATPAPEINLPGTSGSFSPQLGTRAGDENGVHRSESREQLSPGTAESAGSTGDPAVNGTRPFEPVERGHGLCRGDSQCPATVHQPHCIRGRREAGA</sequence>
<dbReference type="GO" id="GO:0016787">
    <property type="term" value="F:hydrolase activity"/>
    <property type="evidence" value="ECO:0007669"/>
    <property type="project" value="UniProtKB-KW"/>
</dbReference>
<evidence type="ECO:0000313" key="7">
    <source>
        <dbReference type="Proteomes" id="UP000280298"/>
    </source>
</evidence>
<evidence type="ECO:0000259" key="5">
    <source>
        <dbReference type="PROSITE" id="PS51206"/>
    </source>
</evidence>
<dbReference type="InterPro" id="IPR051620">
    <property type="entry name" value="ORF904-like_C"/>
</dbReference>
<dbReference type="Gene3D" id="3.40.50.300">
    <property type="entry name" value="P-loop containing nucleotide triphosphate hydrolases"/>
    <property type="match status" value="1"/>
</dbReference>
<keyword evidence="3" id="KW-0067">ATP-binding</keyword>
<dbReference type="Pfam" id="PF08706">
    <property type="entry name" value="D5_N"/>
    <property type="match status" value="1"/>
</dbReference>
<dbReference type="SMART" id="SM00885">
    <property type="entry name" value="D5_N"/>
    <property type="match status" value="1"/>
</dbReference>
<evidence type="ECO:0000256" key="3">
    <source>
        <dbReference type="ARBA" id="ARBA00022840"/>
    </source>
</evidence>
<dbReference type="AlphaFoldDB" id="A0A3S9M0B5"/>
<evidence type="ECO:0000256" key="1">
    <source>
        <dbReference type="ARBA" id="ARBA00022741"/>
    </source>
</evidence>
<dbReference type="PANTHER" id="PTHR35372:SF2">
    <property type="entry name" value="SF3 HELICASE DOMAIN-CONTAINING PROTEIN"/>
    <property type="match status" value="1"/>
</dbReference>
<dbReference type="OrthoDB" id="9763644at2"/>
<dbReference type="EMBL" id="CP034539">
    <property type="protein sequence ID" value="AZQ32634.1"/>
    <property type="molecule type" value="Genomic_DNA"/>
</dbReference>
<dbReference type="Proteomes" id="UP000280298">
    <property type="component" value="Chromosome"/>
</dbReference>
<dbReference type="PANTHER" id="PTHR35372">
    <property type="entry name" value="ATP BINDING PROTEIN-RELATED"/>
    <property type="match status" value="1"/>
</dbReference>
<name>A0A3S9M0B5_9ACTN</name>
<gene>
    <name evidence="6" type="ORF">EJ357_03565</name>
</gene>
<dbReference type="NCBIfam" id="TIGR01613">
    <property type="entry name" value="primase_Cterm"/>
    <property type="match status" value="1"/>
</dbReference>